<keyword evidence="2 5" id="KW-0812">Transmembrane</keyword>
<feature type="transmembrane region" description="Helical" evidence="5">
    <location>
        <begin position="32"/>
        <end position="49"/>
    </location>
</feature>
<evidence type="ECO:0000259" key="6">
    <source>
        <dbReference type="Pfam" id="PF04116"/>
    </source>
</evidence>
<dbReference type="PANTHER" id="PTHR11863">
    <property type="entry name" value="STEROL DESATURASE"/>
    <property type="match status" value="1"/>
</dbReference>
<dbReference type="Proteomes" id="UP000324209">
    <property type="component" value="Chromosome"/>
</dbReference>
<evidence type="ECO:0000256" key="4">
    <source>
        <dbReference type="ARBA" id="ARBA00023136"/>
    </source>
</evidence>
<evidence type="ECO:0000313" key="7">
    <source>
        <dbReference type="EMBL" id="QEN08836.1"/>
    </source>
</evidence>
<dbReference type="GO" id="GO:0008610">
    <property type="term" value="P:lipid biosynthetic process"/>
    <property type="evidence" value="ECO:0007669"/>
    <property type="project" value="InterPro"/>
</dbReference>
<dbReference type="KEGG" id="ock:EXM22_12850"/>
<dbReference type="GO" id="GO:0016491">
    <property type="term" value="F:oxidoreductase activity"/>
    <property type="evidence" value="ECO:0007669"/>
    <property type="project" value="InterPro"/>
</dbReference>
<dbReference type="InterPro" id="IPR006694">
    <property type="entry name" value="Fatty_acid_hydroxylase"/>
</dbReference>
<dbReference type="InterPro" id="IPR050307">
    <property type="entry name" value="Sterol_Desaturase_Related"/>
</dbReference>
<sequence>MSVIWPIFSDFILLRILVNIRKIGNSHKGGTMVIRLIIFGGLLVLFVLWESFFPRRQQGTLLKNRICNLSLSLINSLIVFILPINIAVLAMNAGNRGFLYSLSLPFPVHLILSLLLLDMVIYFQHLMFHSVPLLWQLHKVHHADRTLNATSAVRFHPVEIFISLGIKVSAVLLIGVPASGVILFEIILNGCSLFNHSCIQIPLGADRVLRFFLVTPDMHRIHHSVRLRETNRNFGFCLTWWDFIFGTYRQNPVQDQKSFLLGLSGYTNGEDRSILKSLLMPFDGKAKSYSIKGMGKQGA</sequence>
<feature type="transmembrane region" description="Helical" evidence="5">
    <location>
        <begin position="69"/>
        <end position="91"/>
    </location>
</feature>
<dbReference type="AlphaFoldDB" id="A0A5C1QQH5"/>
<name>A0A5C1QQH5_9SPIO</name>
<reference evidence="7 8" key="1">
    <citation type="submission" date="2019-02" db="EMBL/GenBank/DDBJ databases">
        <title>Complete Genome Sequence and Methylome Analysis of free living Spirochaetas.</title>
        <authorList>
            <person name="Fomenkov A."/>
            <person name="Dubinina G."/>
            <person name="Leshcheva N."/>
            <person name="Mikheeva N."/>
            <person name="Grabovich M."/>
            <person name="Vincze T."/>
            <person name="Roberts R.J."/>
        </authorList>
    </citation>
    <scope>NUCLEOTIDE SEQUENCE [LARGE SCALE GENOMIC DNA]</scope>
    <source>
        <strain evidence="7 8">K2</strain>
    </source>
</reference>
<feature type="transmembrane region" description="Helical" evidence="5">
    <location>
        <begin position="97"/>
        <end position="117"/>
    </location>
</feature>
<keyword evidence="8" id="KW-1185">Reference proteome</keyword>
<organism evidence="7 8">
    <name type="scientific">Oceanispirochaeta crateris</name>
    <dbReference type="NCBI Taxonomy" id="2518645"/>
    <lineage>
        <taxon>Bacteria</taxon>
        <taxon>Pseudomonadati</taxon>
        <taxon>Spirochaetota</taxon>
        <taxon>Spirochaetia</taxon>
        <taxon>Spirochaetales</taxon>
        <taxon>Spirochaetaceae</taxon>
        <taxon>Oceanispirochaeta</taxon>
    </lineage>
</organism>
<dbReference type="Pfam" id="PF04116">
    <property type="entry name" value="FA_hydroxylase"/>
    <property type="match status" value="1"/>
</dbReference>
<comment type="subcellular location">
    <subcellularLocation>
        <location evidence="1">Membrane</location>
    </subcellularLocation>
</comment>
<keyword evidence="3 5" id="KW-1133">Transmembrane helix</keyword>
<dbReference type="EMBL" id="CP036150">
    <property type="protein sequence ID" value="QEN08836.1"/>
    <property type="molecule type" value="Genomic_DNA"/>
</dbReference>
<evidence type="ECO:0000256" key="3">
    <source>
        <dbReference type="ARBA" id="ARBA00022989"/>
    </source>
</evidence>
<proteinExistence type="predicted"/>
<evidence type="ECO:0000256" key="2">
    <source>
        <dbReference type="ARBA" id="ARBA00022692"/>
    </source>
</evidence>
<evidence type="ECO:0000313" key="8">
    <source>
        <dbReference type="Proteomes" id="UP000324209"/>
    </source>
</evidence>
<evidence type="ECO:0000256" key="5">
    <source>
        <dbReference type="SAM" id="Phobius"/>
    </source>
</evidence>
<accession>A0A5C1QQH5</accession>
<dbReference type="OrthoDB" id="9770329at2"/>
<gene>
    <name evidence="7" type="ORF">EXM22_12850</name>
</gene>
<dbReference type="GO" id="GO:0005506">
    <property type="term" value="F:iron ion binding"/>
    <property type="evidence" value="ECO:0007669"/>
    <property type="project" value="InterPro"/>
</dbReference>
<protein>
    <submittedName>
        <fullName evidence="7">Sterol desaturase family protein</fullName>
    </submittedName>
</protein>
<evidence type="ECO:0000256" key="1">
    <source>
        <dbReference type="ARBA" id="ARBA00004370"/>
    </source>
</evidence>
<keyword evidence="4 5" id="KW-0472">Membrane</keyword>
<dbReference type="GO" id="GO:0016020">
    <property type="term" value="C:membrane"/>
    <property type="evidence" value="ECO:0007669"/>
    <property type="project" value="UniProtKB-SubCell"/>
</dbReference>
<feature type="domain" description="Fatty acid hydroxylase" evidence="6">
    <location>
        <begin position="111"/>
        <end position="247"/>
    </location>
</feature>
<feature type="transmembrane region" description="Helical" evidence="5">
    <location>
        <begin position="164"/>
        <end position="188"/>
    </location>
</feature>